<feature type="domain" description="ABC transporter" evidence="4">
    <location>
        <begin position="6"/>
        <end position="239"/>
    </location>
</feature>
<dbReference type="InterPro" id="IPR017871">
    <property type="entry name" value="ABC_transporter-like_CS"/>
</dbReference>
<keyword evidence="2" id="KW-0547">Nucleotide-binding</keyword>
<dbReference type="Pfam" id="PF00005">
    <property type="entry name" value="ABC_tran"/>
    <property type="match status" value="1"/>
</dbReference>
<dbReference type="SUPFAM" id="SSF52540">
    <property type="entry name" value="P-loop containing nucleoside triphosphate hydrolases"/>
    <property type="match status" value="1"/>
</dbReference>
<organism evidence="5 6">
    <name type="scientific">Methanosalsum zhilinae (strain DSM 4017 / NBRC 107636 / OCM 62 / WeN5)</name>
    <name type="common">Methanohalophilus zhilinae</name>
    <dbReference type="NCBI Taxonomy" id="679901"/>
    <lineage>
        <taxon>Archaea</taxon>
        <taxon>Methanobacteriati</taxon>
        <taxon>Methanobacteriota</taxon>
        <taxon>Stenosarchaea group</taxon>
        <taxon>Methanomicrobia</taxon>
        <taxon>Methanosarcinales</taxon>
        <taxon>Methanosarcinaceae</taxon>
        <taxon>Methanosalsum</taxon>
    </lineage>
</organism>
<reference evidence="5 6" key="1">
    <citation type="submission" date="2010-07" db="EMBL/GenBank/DDBJ databases">
        <title>The complete genome of Methanosalsum zhilinae DSM 4017.</title>
        <authorList>
            <consortium name="US DOE Joint Genome Institute (JGI-PGF)"/>
            <person name="Lucas S."/>
            <person name="Copeland A."/>
            <person name="Lapidus A."/>
            <person name="Glavina del Rio T."/>
            <person name="Dalin E."/>
            <person name="Tice H."/>
            <person name="Bruce D."/>
            <person name="Goodwin L."/>
            <person name="Pitluck S."/>
            <person name="Kyrpides N."/>
            <person name="Mavromatis K."/>
            <person name="Ovchinnikova G."/>
            <person name="Daligault H."/>
            <person name="Detter J.C."/>
            <person name="Han C."/>
            <person name="Tapia R."/>
            <person name="Larimer F."/>
            <person name="Land M."/>
            <person name="Hauser L."/>
            <person name="Markowitz V."/>
            <person name="Cheng J.-F."/>
            <person name="Hugenholtz P."/>
            <person name="Woyke T."/>
            <person name="Wu D."/>
            <person name="Spring S."/>
            <person name="Schueler E."/>
            <person name="Brambilla E."/>
            <person name="Klenk H.-P."/>
            <person name="Eisen J.A."/>
        </authorList>
    </citation>
    <scope>NUCLEOTIDE SEQUENCE [LARGE SCALE GENOMIC DNA]</scope>
    <source>
        <strain evidence="6">DSM 4017 / NBRC 107636 / OCM 62 / WeN5</strain>
    </source>
</reference>
<dbReference type="STRING" id="679901.Mzhil_1244"/>
<dbReference type="KEGG" id="mzh:Mzhil_1244"/>
<dbReference type="PROSITE" id="PS50893">
    <property type="entry name" value="ABC_TRANSPORTER_2"/>
    <property type="match status" value="1"/>
</dbReference>
<evidence type="ECO:0000256" key="2">
    <source>
        <dbReference type="ARBA" id="ARBA00022741"/>
    </source>
</evidence>
<evidence type="ECO:0000259" key="4">
    <source>
        <dbReference type="PROSITE" id="PS50893"/>
    </source>
</evidence>
<dbReference type="InterPro" id="IPR003593">
    <property type="entry name" value="AAA+_ATPase"/>
</dbReference>
<dbReference type="InterPro" id="IPR003439">
    <property type="entry name" value="ABC_transporter-like_ATP-bd"/>
</dbReference>
<gene>
    <name evidence="5" type="ordered locus">Mzhil_1244</name>
</gene>
<dbReference type="EMBL" id="CP002101">
    <property type="protein sequence ID" value="AEH61098.1"/>
    <property type="molecule type" value="Genomic_DNA"/>
</dbReference>
<dbReference type="SMART" id="SM00382">
    <property type="entry name" value="AAA"/>
    <property type="match status" value="1"/>
</dbReference>
<dbReference type="RefSeq" id="WP_013898535.1">
    <property type="nucleotide sequence ID" value="NC_015676.1"/>
</dbReference>
<keyword evidence="3" id="KW-0067">ATP-binding</keyword>
<dbReference type="GeneID" id="10822879"/>
<dbReference type="Proteomes" id="UP000006622">
    <property type="component" value="Chromosome"/>
</dbReference>
<dbReference type="GO" id="GO:0005524">
    <property type="term" value="F:ATP binding"/>
    <property type="evidence" value="ECO:0007669"/>
    <property type="project" value="UniProtKB-KW"/>
</dbReference>
<dbReference type="Gene3D" id="3.40.50.300">
    <property type="entry name" value="P-loop containing nucleotide triphosphate hydrolases"/>
    <property type="match status" value="1"/>
</dbReference>
<dbReference type="GO" id="GO:0016887">
    <property type="term" value="F:ATP hydrolysis activity"/>
    <property type="evidence" value="ECO:0007669"/>
    <property type="project" value="InterPro"/>
</dbReference>
<proteinExistence type="predicted"/>
<evidence type="ECO:0000313" key="5">
    <source>
        <dbReference type="EMBL" id="AEH61098.1"/>
    </source>
</evidence>
<evidence type="ECO:0000256" key="1">
    <source>
        <dbReference type="ARBA" id="ARBA00022448"/>
    </source>
</evidence>
<dbReference type="InterPro" id="IPR027417">
    <property type="entry name" value="P-loop_NTPase"/>
</dbReference>
<accession>F7XMY9</accession>
<keyword evidence="6" id="KW-1185">Reference proteome</keyword>
<keyword evidence="1" id="KW-0813">Transport</keyword>
<dbReference type="AlphaFoldDB" id="F7XMY9"/>
<dbReference type="OrthoDB" id="18368at2157"/>
<protein>
    <submittedName>
        <fullName evidence="5">ABC transporter related protein</fullName>
    </submittedName>
</protein>
<dbReference type="PANTHER" id="PTHR42788">
    <property type="entry name" value="TAURINE IMPORT ATP-BINDING PROTEIN-RELATED"/>
    <property type="match status" value="1"/>
</dbReference>
<sequence>MKGTDIVVKGLSKSYNSVNGEESLEVLDDIHLHIKQGEFISILGPSGCGKSTLLNILAGFESGDNGVATCCKEKIEGVSTQRAVVFQSPVLFPWLSVRKNVMFGLKQKKMDDGVRQKIVDKYLKAVGISKFENYYPGQLSGGMQQRVALARVLVLDPNILLMDEPFAALDAQSRLSMQELLLNLWQKHKPTVIFVTHDVEEALFLSDKIFIMSKRPGRIKEEIEVTFRRPRNISIIGTPEFSELKKHILSTLMDMC</sequence>
<dbReference type="PANTHER" id="PTHR42788:SF13">
    <property type="entry name" value="ALIPHATIC SULFONATES IMPORT ATP-BINDING PROTEIN SSUB"/>
    <property type="match status" value="1"/>
</dbReference>
<dbReference type="PROSITE" id="PS00211">
    <property type="entry name" value="ABC_TRANSPORTER_1"/>
    <property type="match status" value="1"/>
</dbReference>
<dbReference type="CDD" id="cd03293">
    <property type="entry name" value="ABC_NrtD_SsuB_transporters"/>
    <property type="match status" value="1"/>
</dbReference>
<name>F7XMY9_METZD</name>
<dbReference type="InterPro" id="IPR050166">
    <property type="entry name" value="ABC_transporter_ATP-bind"/>
</dbReference>
<evidence type="ECO:0000313" key="6">
    <source>
        <dbReference type="Proteomes" id="UP000006622"/>
    </source>
</evidence>
<evidence type="ECO:0000256" key="3">
    <source>
        <dbReference type="ARBA" id="ARBA00022840"/>
    </source>
</evidence>
<dbReference type="HOGENOM" id="CLU_000604_1_22_2"/>